<protein>
    <submittedName>
        <fullName evidence="2">Uncharacterized protein</fullName>
    </submittedName>
</protein>
<dbReference type="RefSeq" id="WP_002966341.1">
    <property type="nucleotide sequence ID" value="NZ_EQ999534.1"/>
</dbReference>
<keyword evidence="1" id="KW-0812">Transmembrane</keyword>
<sequence length="51" mass="5169">MTDAQIGLLVAAPAIICFSLILYRMGALQGAGTISAVTASVIIAAVLFFGQ</sequence>
<evidence type="ECO:0000313" key="2">
    <source>
        <dbReference type="EMBL" id="EEZ29351.1"/>
    </source>
</evidence>
<organism evidence="2">
    <name type="scientific">Brucella pinnipedialis M292/94/1</name>
    <dbReference type="NCBI Taxonomy" id="520462"/>
    <lineage>
        <taxon>Bacteria</taxon>
        <taxon>Pseudomonadati</taxon>
        <taxon>Pseudomonadota</taxon>
        <taxon>Alphaproteobacteria</taxon>
        <taxon>Hyphomicrobiales</taxon>
        <taxon>Brucellaceae</taxon>
        <taxon>Brucella/Ochrobactrum group</taxon>
        <taxon>Brucella</taxon>
    </lineage>
</organism>
<accession>A0A0E1WZM2</accession>
<dbReference type="GeneID" id="93014943"/>
<feature type="transmembrane region" description="Helical" evidence="1">
    <location>
        <begin position="30"/>
        <end position="50"/>
    </location>
</feature>
<keyword evidence="1" id="KW-0472">Membrane</keyword>
<reference evidence="2" key="1">
    <citation type="submission" date="2009-01" db="EMBL/GenBank/DDBJ databases">
        <title>The Genome Sequence of Brucella pinnipedialis M292/94/1.</title>
        <authorList>
            <consortium name="The Broad Institute Genome Sequencing Platform"/>
            <person name="Ward D."/>
            <person name="Young S.K."/>
            <person name="Kodira C.D."/>
            <person name="Zeng Q."/>
            <person name="Koehrsen M."/>
            <person name="Alvarado L."/>
            <person name="Berlin A."/>
            <person name="Borenstein D."/>
            <person name="Chen Z."/>
            <person name="Engels R."/>
            <person name="Freedman E."/>
            <person name="Gellesch M."/>
            <person name="Goldberg J."/>
            <person name="Griggs A."/>
            <person name="Gujja S."/>
            <person name="Heiman D."/>
            <person name="Hepburn T."/>
            <person name="Howarth C."/>
            <person name="Jen D."/>
            <person name="Larson L."/>
            <person name="Lewis B."/>
            <person name="Mehta T."/>
            <person name="Park D."/>
            <person name="Pearson M."/>
            <person name="Roberts A."/>
            <person name="Saif S."/>
            <person name="Shea T."/>
            <person name="Shenoy N."/>
            <person name="Sisk P."/>
            <person name="Stolte C."/>
            <person name="Sykes S."/>
            <person name="Walk T."/>
            <person name="White J."/>
            <person name="Yandava C."/>
            <person name="Whatmore A.M."/>
            <person name="Perrett L.L."/>
            <person name="O'Callaghan D."/>
            <person name="Nusbaum C."/>
            <person name="Galagan J."/>
            <person name="Birren B."/>
        </authorList>
    </citation>
    <scope>NUCLEOTIDE SEQUENCE [LARGE SCALE GENOMIC DNA]</scope>
    <source>
        <strain evidence="2">M292/94/1</strain>
    </source>
</reference>
<dbReference type="AlphaFoldDB" id="A0A0E1WZM2"/>
<gene>
    <name evidence="2" type="ORF">BALG_02704</name>
</gene>
<dbReference type="Proteomes" id="UP000004659">
    <property type="component" value="Unassembled WGS sequence"/>
</dbReference>
<evidence type="ECO:0000256" key="1">
    <source>
        <dbReference type="SAM" id="Phobius"/>
    </source>
</evidence>
<name>A0A0E1WZM2_9HYPH</name>
<dbReference type="EMBL" id="EQ999534">
    <property type="protein sequence ID" value="EEZ29351.1"/>
    <property type="molecule type" value="Genomic_DNA"/>
</dbReference>
<proteinExistence type="predicted"/>
<feature type="transmembrane region" description="Helical" evidence="1">
    <location>
        <begin position="6"/>
        <end position="23"/>
    </location>
</feature>
<dbReference type="HOGENOM" id="CLU_214368_0_0_5"/>
<keyword evidence="1" id="KW-1133">Transmembrane helix</keyword>